<dbReference type="Proteomes" id="UP000093757">
    <property type="component" value="Unassembled WGS sequence"/>
</dbReference>
<dbReference type="InterPro" id="IPR036388">
    <property type="entry name" value="WH-like_DNA-bd_sf"/>
</dbReference>
<dbReference type="Proteomes" id="UP000193928">
    <property type="component" value="Unassembled WGS sequence"/>
</dbReference>
<evidence type="ECO:0000313" key="1">
    <source>
        <dbReference type="EMBL" id="OBS03924.1"/>
    </source>
</evidence>
<sequence>MADPDPGPESTGRRRAVLRILRSSQVPLSIVEIAGKLHVHPNTVRFHLDTLVGEGRVEHVRPTRRGPGRPPLMFRAVQQMDREGMRQYRLLAEILAIGLAAEPDSDARAVATGRAWGERLGPPGPDPDAEKSIAHLMGVLDDLGFEPELRAAGGGQQLGLRHCPFLELAERQSSVICPVHLGLMRGALETWAAPVTVERLEAFVEPDLCLAHLVPAGARQ</sequence>
<dbReference type="AlphaFoldDB" id="A0A1A6BNY9"/>
<gene>
    <name evidence="1" type="ORF">A9W98_07150</name>
    <name evidence="2" type="ORF">AWC08_23095</name>
</gene>
<dbReference type="SUPFAM" id="SSF46785">
    <property type="entry name" value="Winged helix' DNA-binding domain"/>
    <property type="match status" value="1"/>
</dbReference>
<dbReference type="EMBL" id="MAEM01000022">
    <property type="protein sequence ID" value="OBS03924.1"/>
    <property type="molecule type" value="Genomic_DNA"/>
</dbReference>
<evidence type="ECO:0000313" key="2">
    <source>
        <dbReference type="EMBL" id="ORV87193.1"/>
    </source>
</evidence>
<reference evidence="1 3" key="2">
    <citation type="submission" date="2016-06" db="EMBL/GenBank/DDBJ databases">
        <authorList>
            <person name="Kjaerup R.B."/>
            <person name="Dalgaard T.S."/>
            <person name="Juul-Madsen H.R."/>
        </authorList>
    </citation>
    <scope>NUCLEOTIDE SEQUENCE [LARGE SCALE GENOMIC DNA]</scope>
    <source>
        <strain evidence="1 3">1245752.6</strain>
    </source>
</reference>
<comment type="caution">
    <text evidence="1">The sequence shown here is derived from an EMBL/GenBank/DDBJ whole genome shotgun (WGS) entry which is preliminary data.</text>
</comment>
<evidence type="ECO:0000313" key="3">
    <source>
        <dbReference type="Proteomes" id="UP000093757"/>
    </source>
</evidence>
<accession>A0A1A6BNY9</accession>
<dbReference type="OrthoDB" id="3399802at2"/>
<organism evidence="1 3">
    <name type="scientific">Mycobacterium gordonae</name>
    <dbReference type="NCBI Taxonomy" id="1778"/>
    <lineage>
        <taxon>Bacteria</taxon>
        <taxon>Bacillati</taxon>
        <taxon>Actinomycetota</taxon>
        <taxon>Actinomycetes</taxon>
        <taxon>Mycobacteriales</taxon>
        <taxon>Mycobacteriaceae</taxon>
        <taxon>Mycobacterium</taxon>
    </lineage>
</organism>
<name>A0A1A6BNY9_MYCGO</name>
<dbReference type="EMBL" id="LQOY01000077">
    <property type="protein sequence ID" value="ORV87193.1"/>
    <property type="molecule type" value="Genomic_DNA"/>
</dbReference>
<reference evidence="2 4" key="1">
    <citation type="submission" date="2016-01" db="EMBL/GenBank/DDBJ databases">
        <title>The new phylogeny of the genus Mycobacterium.</title>
        <authorList>
            <person name="Tarcisio F."/>
            <person name="Conor M."/>
            <person name="Antonella G."/>
            <person name="Elisabetta G."/>
            <person name="Giulia F.S."/>
            <person name="Sara T."/>
            <person name="Anna F."/>
            <person name="Clotilde B."/>
            <person name="Roberto B."/>
            <person name="Veronica D.S."/>
            <person name="Fabio R."/>
            <person name="Monica P."/>
            <person name="Olivier J."/>
            <person name="Enrico T."/>
            <person name="Nicola S."/>
        </authorList>
    </citation>
    <scope>NUCLEOTIDE SEQUENCE [LARGE SCALE GENOMIC DNA]</scope>
    <source>
        <strain evidence="2 4">DSM 44160</strain>
    </source>
</reference>
<dbReference type="RefSeq" id="WP_065131953.1">
    <property type="nucleotide sequence ID" value="NZ_JACKSU010000076.1"/>
</dbReference>
<protein>
    <submittedName>
        <fullName evidence="1">Transcriptional regulator</fullName>
    </submittedName>
</protein>
<evidence type="ECO:0000313" key="4">
    <source>
        <dbReference type="Proteomes" id="UP000193928"/>
    </source>
</evidence>
<keyword evidence="4" id="KW-1185">Reference proteome</keyword>
<dbReference type="Gene3D" id="1.10.10.10">
    <property type="entry name" value="Winged helix-like DNA-binding domain superfamily/Winged helix DNA-binding domain"/>
    <property type="match status" value="1"/>
</dbReference>
<dbReference type="InterPro" id="IPR036390">
    <property type="entry name" value="WH_DNA-bd_sf"/>
</dbReference>
<proteinExistence type="predicted"/>